<dbReference type="GO" id="GO:0005886">
    <property type="term" value="C:plasma membrane"/>
    <property type="evidence" value="ECO:0007669"/>
    <property type="project" value="TreeGrafter"/>
</dbReference>
<dbReference type="GO" id="GO:0042597">
    <property type="term" value="C:periplasmic space"/>
    <property type="evidence" value="ECO:0007669"/>
    <property type="project" value="InterPro"/>
</dbReference>
<dbReference type="GO" id="GO:0046688">
    <property type="term" value="P:response to copper ion"/>
    <property type="evidence" value="ECO:0007669"/>
    <property type="project" value="InterPro"/>
</dbReference>
<evidence type="ECO:0000256" key="1">
    <source>
        <dbReference type="ARBA" id="ARBA00004196"/>
    </source>
</evidence>
<dbReference type="Pfam" id="PF04234">
    <property type="entry name" value="CopC"/>
    <property type="match status" value="1"/>
</dbReference>
<comment type="caution">
    <text evidence="8">The sequence shown here is derived from an EMBL/GenBank/DDBJ whole genome shotgun (WGS) entry which is preliminary data.</text>
</comment>
<dbReference type="RefSeq" id="WP_200115427.1">
    <property type="nucleotide sequence ID" value="NZ_JAEHOH010000012.1"/>
</dbReference>
<dbReference type="InterPro" id="IPR032694">
    <property type="entry name" value="CopC/D"/>
</dbReference>
<evidence type="ECO:0000313" key="9">
    <source>
        <dbReference type="Proteomes" id="UP000608530"/>
    </source>
</evidence>
<organism evidence="8 9">
    <name type="scientific">Leucobacter chromiisoli</name>
    <dbReference type="NCBI Taxonomy" id="2796471"/>
    <lineage>
        <taxon>Bacteria</taxon>
        <taxon>Bacillati</taxon>
        <taxon>Actinomycetota</taxon>
        <taxon>Actinomycetes</taxon>
        <taxon>Micrococcales</taxon>
        <taxon>Microbacteriaceae</taxon>
        <taxon>Leucobacter</taxon>
    </lineage>
</organism>
<feature type="compositionally biased region" description="Acidic residues" evidence="5">
    <location>
        <begin position="157"/>
        <end position="175"/>
    </location>
</feature>
<dbReference type="PANTHER" id="PTHR34820:SF4">
    <property type="entry name" value="INNER MEMBRANE PROTEIN YEBZ"/>
    <property type="match status" value="1"/>
</dbReference>
<keyword evidence="3" id="KW-0732">Signal</keyword>
<dbReference type="InterPro" id="IPR007348">
    <property type="entry name" value="CopC_dom"/>
</dbReference>
<evidence type="ECO:0000256" key="2">
    <source>
        <dbReference type="ARBA" id="ARBA00022723"/>
    </source>
</evidence>
<accession>A0A934UVV2</accession>
<comment type="subcellular location">
    <subcellularLocation>
        <location evidence="1">Cell envelope</location>
    </subcellularLocation>
</comment>
<dbReference type="GO" id="GO:0006825">
    <property type="term" value="P:copper ion transport"/>
    <property type="evidence" value="ECO:0007669"/>
    <property type="project" value="InterPro"/>
</dbReference>
<dbReference type="Proteomes" id="UP000608530">
    <property type="component" value="Unassembled WGS sequence"/>
</dbReference>
<keyword evidence="4" id="KW-0186">Copper</keyword>
<dbReference type="InterPro" id="IPR014755">
    <property type="entry name" value="Cu-Rt/internalin_Ig-like"/>
</dbReference>
<gene>
    <name evidence="8" type="ORF">JD276_09575</name>
</gene>
<evidence type="ECO:0000259" key="7">
    <source>
        <dbReference type="Pfam" id="PF04234"/>
    </source>
</evidence>
<dbReference type="GO" id="GO:0030313">
    <property type="term" value="C:cell envelope"/>
    <property type="evidence" value="ECO:0007669"/>
    <property type="project" value="UniProtKB-SubCell"/>
</dbReference>
<feature type="domain" description="CopC" evidence="7">
    <location>
        <begin position="68"/>
        <end position="143"/>
    </location>
</feature>
<dbReference type="Gene3D" id="2.60.40.1220">
    <property type="match status" value="1"/>
</dbReference>
<dbReference type="InterPro" id="IPR014756">
    <property type="entry name" value="Ig_E-set"/>
</dbReference>
<evidence type="ECO:0000256" key="4">
    <source>
        <dbReference type="ARBA" id="ARBA00023008"/>
    </source>
</evidence>
<keyword evidence="6" id="KW-0812">Transmembrane</keyword>
<sequence>MSSHTHVQNTPGAPLGGLSAVAPSRPRALVVAATALTAAAALCLPAAPALAHDELVDTGFVIDPADGSLEAVQLTFNNEVLTVGTEIVVSGPDGADAADGDPEHRGRDVLQPLTADLSEGGYDVVWRVVSSDGHPIEGAFSFEFEEGQTEPPAIQPFDEEASAPSEEAEEPESEAPAEHEHGEGDEHDADEVASPGGVWPAVLIGAGGLAAVLAVLAVLGRRRRRAAAQPGSATSEEGGER</sequence>
<name>A0A934UVV2_9MICO</name>
<keyword evidence="2" id="KW-0479">Metal-binding</keyword>
<proteinExistence type="predicted"/>
<dbReference type="AlphaFoldDB" id="A0A934UVV2"/>
<keyword evidence="6" id="KW-0472">Membrane</keyword>
<protein>
    <submittedName>
        <fullName evidence="8">Copper resistance protein CopC</fullName>
    </submittedName>
</protein>
<keyword evidence="9" id="KW-1185">Reference proteome</keyword>
<dbReference type="GO" id="GO:0005507">
    <property type="term" value="F:copper ion binding"/>
    <property type="evidence" value="ECO:0007669"/>
    <property type="project" value="InterPro"/>
</dbReference>
<keyword evidence="6" id="KW-1133">Transmembrane helix</keyword>
<feature type="transmembrane region" description="Helical" evidence="6">
    <location>
        <begin position="198"/>
        <end position="219"/>
    </location>
</feature>
<reference evidence="8" key="1">
    <citation type="submission" date="2020-12" db="EMBL/GenBank/DDBJ databases">
        <title>Leucobacter sp. CAS1, isolated from Chromium sludge.</title>
        <authorList>
            <person name="Xu Z."/>
        </authorList>
    </citation>
    <scope>NUCLEOTIDE SEQUENCE</scope>
    <source>
        <strain evidence="8">CSA1</strain>
    </source>
</reference>
<dbReference type="SUPFAM" id="SSF81296">
    <property type="entry name" value="E set domains"/>
    <property type="match status" value="1"/>
</dbReference>
<dbReference type="PANTHER" id="PTHR34820">
    <property type="entry name" value="INNER MEMBRANE PROTEIN YEBZ"/>
    <property type="match status" value="1"/>
</dbReference>
<evidence type="ECO:0000256" key="5">
    <source>
        <dbReference type="SAM" id="MobiDB-lite"/>
    </source>
</evidence>
<evidence type="ECO:0000256" key="6">
    <source>
        <dbReference type="SAM" id="Phobius"/>
    </source>
</evidence>
<dbReference type="EMBL" id="JAEHOH010000012">
    <property type="protein sequence ID" value="MBK0419282.1"/>
    <property type="molecule type" value="Genomic_DNA"/>
</dbReference>
<feature type="region of interest" description="Disordered" evidence="5">
    <location>
        <begin position="146"/>
        <end position="200"/>
    </location>
</feature>
<evidence type="ECO:0000256" key="3">
    <source>
        <dbReference type="ARBA" id="ARBA00022729"/>
    </source>
</evidence>
<evidence type="ECO:0000313" key="8">
    <source>
        <dbReference type="EMBL" id="MBK0419282.1"/>
    </source>
</evidence>